<reference evidence="1 2" key="1">
    <citation type="journal article" date="2011" name="PLoS Genet.">
        <title>Finished genome of the fungal wheat pathogen Mycosphaerella graminicola reveals dispensome structure, chromosome plasticity, and stealth pathogenesis.</title>
        <authorList>
            <person name="Goodwin S.B."/>
            <person name="Ben M'barek S."/>
            <person name="Dhillon B."/>
            <person name="Wittenberg A.H.J."/>
            <person name="Crane C.F."/>
            <person name="Hane J.K."/>
            <person name="Foster A.J."/>
            <person name="Van der Lee T.A.J."/>
            <person name="Grimwood J."/>
            <person name="Aerts A."/>
            <person name="Antoniw J."/>
            <person name="Bailey A."/>
            <person name="Bluhm B."/>
            <person name="Bowler J."/>
            <person name="Bristow J."/>
            <person name="van der Burgt A."/>
            <person name="Canto-Canche B."/>
            <person name="Churchill A.C.L."/>
            <person name="Conde-Ferraez L."/>
            <person name="Cools H.J."/>
            <person name="Coutinho P.M."/>
            <person name="Csukai M."/>
            <person name="Dehal P."/>
            <person name="De Wit P."/>
            <person name="Donzelli B."/>
            <person name="van de Geest H.C."/>
            <person name="van Ham R.C.H.J."/>
            <person name="Hammond-Kosack K.E."/>
            <person name="Henrissat B."/>
            <person name="Kilian A."/>
            <person name="Kobayashi A.K."/>
            <person name="Koopmann E."/>
            <person name="Kourmpetis Y."/>
            <person name="Kuzniar A."/>
            <person name="Lindquist E."/>
            <person name="Lombard V."/>
            <person name="Maliepaard C."/>
            <person name="Martins N."/>
            <person name="Mehrabi R."/>
            <person name="Nap J.P.H."/>
            <person name="Ponomarenko A."/>
            <person name="Rudd J.J."/>
            <person name="Salamov A."/>
            <person name="Schmutz J."/>
            <person name="Schouten H.J."/>
            <person name="Shapiro H."/>
            <person name="Stergiopoulos I."/>
            <person name="Torriani S.F.F."/>
            <person name="Tu H."/>
            <person name="de Vries R.P."/>
            <person name="Waalwijk C."/>
            <person name="Ware S.B."/>
            <person name="Wiebenga A."/>
            <person name="Zwiers L.-H."/>
            <person name="Oliver R.P."/>
            <person name="Grigoriev I.V."/>
            <person name="Kema G.H.J."/>
        </authorList>
    </citation>
    <scope>NUCLEOTIDE SEQUENCE [LARGE SCALE GENOMIC DNA]</scope>
    <source>
        <strain evidence="2">CBS 115943 / IPO323</strain>
    </source>
</reference>
<dbReference type="Proteomes" id="UP000008062">
    <property type="component" value="Chromosome 1"/>
</dbReference>
<sequence length="105" mass="11560">MSSRPPPLTQTITLDSIPYHTLLSNYTPTRPLILLIHALMSNHEMYDPLLPILHAAGYATLSFDHVGHNLTPCPTECGRLQTTPGRCVASLAPFEHDSQAIIVVF</sequence>
<evidence type="ECO:0000313" key="1">
    <source>
        <dbReference type="EMBL" id="EGP92516.1"/>
    </source>
</evidence>
<dbReference type="RefSeq" id="XP_003857540.1">
    <property type="nucleotide sequence ID" value="XM_003857492.1"/>
</dbReference>
<dbReference type="InterPro" id="IPR029058">
    <property type="entry name" value="AB_hydrolase_fold"/>
</dbReference>
<organism evidence="1 2">
    <name type="scientific">Zymoseptoria tritici (strain CBS 115943 / IPO323)</name>
    <name type="common">Speckled leaf blotch fungus</name>
    <name type="synonym">Septoria tritici</name>
    <dbReference type="NCBI Taxonomy" id="336722"/>
    <lineage>
        <taxon>Eukaryota</taxon>
        <taxon>Fungi</taxon>
        <taxon>Dikarya</taxon>
        <taxon>Ascomycota</taxon>
        <taxon>Pezizomycotina</taxon>
        <taxon>Dothideomycetes</taxon>
        <taxon>Dothideomycetidae</taxon>
        <taxon>Mycosphaerellales</taxon>
        <taxon>Mycosphaerellaceae</taxon>
        <taxon>Zymoseptoria</taxon>
    </lineage>
</organism>
<dbReference type="HOGENOM" id="CLU_2238743_0_0_1"/>
<evidence type="ECO:0008006" key="3">
    <source>
        <dbReference type="Google" id="ProtNLM"/>
    </source>
</evidence>
<evidence type="ECO:0000313" key="2">
    <source>
        <dbReference type="Proteomes" id="UP000008062"/>
    </source>
</evidence>
<name>F9WXT3_ZYMTI</name>
<keyword evidence="2" id="KW-1185">Reference proteome</keyword>
<dbReference type="SUPFAM" id="SSF53474">
    <property type="entry name" value="alpha/beta-Hydrolases"/>
    <property type="match status" value="1"/>
</dbReference>
<dbReference type="OrthoDB" id="190201at2759"/>
<dbReference type="GeneID" id="13403111"/>
<gene>
    <name evidence="1" type="ORF">MYCGRDRAFT_89088</name>
</gene>
<proteinExistence type="predicted"/>
<dbReference type="InParanoid" id="F9WXT3"/>
<accession>F9WXT3</accession>
<dbReference type="Gene3D" id="3.40.50.1820">
    <property type="entry name" value="alpha/beta hydrolase"/>
    <property type="match status" value="1"/>
</dbReference>
<dbReference type="EMBL" id="CM001196">
    <property type="protein sequence ID" value="EGP92516.1"/>
    <property type="molecule type" value="Genomic_DNA"/>
</dbReference>
<protein>
    <recommendedName>
        <fullName evidence="3">1-alkyl-2-acetylglycerophosphocholine esterase</fullName>
    </recommendedName>
</protein>
<dbReference type="KEGG" id="ztr:MYCGRDRAFT_89088"/>
<dbReference type="AlphaFoldDB" id="F9WXT3"/>